<reference evidence="1" key="1">
    <citation type="submission" date="2018-02" db="EMBL/GenBank/DDBJ databases">
        <title>Rhizophora mucronata_Transcriptome.</title>
        <authorList>
            <person name="Meera S.P."/>
            <person name="Sreeshan A."/>
            <person name="Augustine A."/>
        </authorList>
    </citation>
    <scope>NUCLEOTIDE SEQUENCE</scope>
    <source>
        <tissue evidence="1">Leaf</tissue>
    </source>
</reference>
<evidence type="ECO:0000313" key="1">
    <source>
        <dbReference type="EMBL" id="MBX44301.1"/>
    </source>
</evidence>
<protein>
    <submittedName>
        <fullName evidence="1">Uncharacterized protein</fullName>
    </submittedName>
</protein>
<accession>A0A2P2NPC9</accession>
<proteinExistence type="predicted"/>
<organism evidence="1">
    <name type="scientific">Rhizophora mucronata</name>
    <name type="common">Asiatic mangrove</name>
    <dbReference type="NCBI Taxonomy" id="61149"/>
    <lineage>
        <taxon>Eukaryota</taxon>
        <taxon>Viridiplantae</taxon>
        <taxon>Streptophyta</taxon>
        <taxon>Embryophyta</taxon>
        <taxon>Tracheophyta</taxon>
        <taxon>Spermatophyta</taxon>
        <taxon>Magnoliopsida</taxon>
        <taxon>eudicotyledons</taxon>
        <taxon>Gunneridae</taxon>
        <taxon>Pentapetalae</taxon>
        <taxon>rosids</taxon>
        <taxon>fabids</taxon>
        <taxon>Malpighiales</taxon>
        <taxon>Rhizophoraceae</taxon>
        <taxon>Rhizophora</taxon>
    </lineage>
</organism>
<sequence length="46" mass="5371">MHRFVQVGFLRNLLCFNCQIVPLRTGFGLFWECGIMERIGALTRII</sequence>
<dbReference type="EMBL" id="GGEC01063817">
    <property type="protein sequence ID" value="MBX44301.1"/>
    <property type="molecule type" value="Transcribed_RNA"/>
</dbReference>
<name>A0A2P2NPC9_RHIMU</name>
<dbReference type="AlphaFoldDB" id="A0A2P2NPC9"/>